<protein>
    <submittedName>
        <fullName evidence="2">Uncharacterized protein</fullName>
    </submittedName>
</protein>
<gene>
    <name evidence="2" type="ORF">CUNI_LOCUS18086</name>
</gene>
<feature type="region of interest" description="Disordered" evidence="1">
    <location>
        <begin position="1"/>
        <end position="147"/>
    </location>
</feature>
<comment type="caution">
    <text evidence="2">The sequence shown here is derived from an EMBL/GenBank/DDBJ whole genome shotgun (WGS) entry which is preliminary data.</text>
</comment>
<keyword evidence="3" id="KW-1185">Reference proteome</keyword>
<feature type="compositionally biased region" description="Polar residues" evidence="1">
    <location>
        <begin position="1"/>
        <end position="25"/>
    </location>
</feature>
<feature type="compositionally biased region" description="Acidic residues" evidence="1">
    <location>
        <begin position="65"/>
        <end position="79"/>
    </location>
</feature>
<name>A0A8S3ZWJ7_9EUPU</name>
<dbReference type="EMBL" id="CAJHNH020005446">
    <property type="protein sequence ID" value="CAG5132528.1"/>
    <property type="molecule type" value="Genomic_DNA"/>
</dbReference>
<proteinExistence type="predicted"/>
<dbReference type="AlphaFoldDB" id="A0A8S3ZWJ7"/>
<dbReference type="Proteomes" id="UP000678393">
    <property type="component" value="Unassembled WGS sequence"/>
</dbReference>
<sequence>MSHSAPTPRSQDATKAQAGTPSSPERASFDPPLGSEESLGEQQKDPEDFLGDEQISNENKKEASEGAEDTNSEESDAEDVSTSHILITGDDETYPEDTQRDNASGRPRPKLTTSNSRAEIMLGLETDDGKSAEVEIDSLETDELQPE</sequence>
<evidence type="ECO:0000256" key="1">
    <source>
        <dbReference type="SAM" id="MobiDB-lite"/>
    </source>
</evidence>
<feature type="compositionally biased region" description="Acidic residues" evidence="1">
    <location>
        <begin position="134"/>
        <end position="147"/>
    </location>
</feature>
<evidence type="ECO:0000313" key="2">
    <source>
        <dbReference type="EMBL" id="CAG5132528.1"/>
    </source>
</evidence>
<organism evidence="2 3">
    <name type="scientific">Candidula unifasciata</name>
    <dbReference type="NCBI Taxonomy" id="100452"/>
    <lineage>
        <taxon>Eukaryota</taxon>
        <taxon>Metazoa</taxon>
        <taxon>Spiralia</taxon>
        <taxon>Lophotrochozoa</taxon>
        <taxon>Mollusca</taxon>
        <taxon>Gastropoda</taxon>
        <taxon>Heterobranchia</taxon>
        <taxon>Euthyneura</taxon>
        <taxon>Panpulmonata</taxon>
        <taxon>Eupulmonata</taxon>
        <taxon>Stylommatophora</taxon>
        <taxon>Helicina</taxon>
        <taxon>Helicoidea</taxon>
        <taxon>Geomitridae</taxon>
        <taxon>Candidula</taxon>
    </lineage>
</organism>
<feature type="non-terminal residue" evidence="2">
    <location>
        <position position="1"/>
    </location>
</feature>
<evidence type="ECO:0000313" key="3">
    <source>
        <dbReference type="Proteomes" id="UP000678393"/>
    </source>
</evidence>
<accession>A0A8S3ZWJ7</accession>
<reference evidence="2" key="1">
    <citation type="submission" date="2021-04" db="EMBL/GenBank/DDBJ databases">
        <authorList>
            <consortium name="Molecular Ecology Group"/>
        </authorList>
    </citation>
    <scope>NUCLEOTIDE SEQUENCE</scope>
</reference>